<proteinExistence type="inferred from homology"/>
<keyword evidence="5 6" id="KW-0411">Iron-sulfur</keyword>
<feature type="binding site" evidence="6">
    <location>
        <position position="311"/>
    </location>
    <ligand>
        <name>[4Fe-4S] cluster</name>
        <dbReference type="ChEBI" id="CHEBI:49883"/>
        <note>4Fe-4S-S-AdoMet</note>
    </ligand>
</feature>
<dbReference type="Gene3D" id="3.80.30.20">
    <property type="entry name" value="tm_1862 like domain"/>
    <property type="match status" value="1"/>
</dbReference>
<feature type="binding site" evidence="6">
    <location>
        <position position="304"/>
    </location>
    <ligand>
        <name>[4Fe-4S] cluster</name>
        <dbReference type="ChEBI" id="CHEBI:49883"/>
        <note>4Fe-4S-S-AdoMet</note>
    </ligand>
</feature>
<dbReference type="HAMAP" id="MF_01251">
    <property type="entry name" value="UPF0313"/>
    <property type="match status" value="1"/>
</dbReference>
<dbReference type="InterPro" id="IPR022946">
    <property type="entry name" value="UPF0313"/>
</dbReference>
<dbReference type="AlphaFoldDB" id="A0A521G2L5"/>
<dbReference type="SUPFAM" id="SSF102114">
    <property type="entry name" value="Radical SAM enzymes"/>
    <property type="match status" value="1"/>
</dbReference>
<evidence type="ECO:0000256" key="4">
    <source>
        <dbReference type="ARBA" id="ARBA00023004"/>
    </source>
</evidence>
<evidence type="ECO:0000256" key="2">
    <source>
        <dbReference type="ARBA" id="ARBA00022691"/>
    </source>
</evidence>
<evidence type="ECO:0000256" key="5">
    <source>
        <dbReference type="ARBA" id="ARBA00023014"/>
    </source>
</evidence>
<evidence type="ECO:0000256" key="1">
    <source>
        <dbReference type="ARBA" id="ARBA00022485"/>
    </source>
</evidence>
<keyword evidence="2 6" id="KW-0949">S-adenosyl-L-methionine</keyword>
<evidence type="ECO:0000256" key="3">
    <source>
        <dbReference type="ARBA" id="ARBA00022723"/>
    </source>
</evidence>
<dbReference type="PANTHER" id="PTHR32331:SF0">
    <property type="entry name" value="UPF0313 PROTEIN YGIQ"/>
    <property type="match status" value="1"/>
</dbReference>
<evidence type="ECO:0000256" key="6">
    <source>
        <dbReference type="HAMAP-Rule" id="MF_01251"/>
    </source>
</evidence>
<protein>
    <submittedName>
        <fullName evidence="9">Radical SAM protein YgiQ</fullName>
    </submittedName>
</protein>
<dbReference type="PROSITE" id="PS51918">
    <property type="entry name" value="RADICAL_SAM"/>
    <property type="match status" value="1"/>
</dbReference>
<reference evidence="9" key="1">
    <citation type="submission" date="2017-07" db="EMBL/GenBank/DDBJ databases">
        <title>The cable genome - Insights into the physiology and evolution of filamentous bacteria capable of sulfide oxidation via long distance electron transfer.</title>
        <authorList>
            <person name="Thorup C."/>
            <person name="Bjerg J.T."/>
            <person name="Schreiber L."/>
            <person name="Nielsen L.P."/>
            <person name="Kjeldsen K.U."/>
            <person name="Boesen T."/>
            <person name="Boggild A."/>
            <person name="Meysman F."/>
            <person name="Geelhoed J."/>
            <person name="Schramm A."/>
        </authorList>
    </citation>
    <scope>NUCLEOTIDE SEQUENCE [LARGE SCALE GENOMIC DNA]</scope>
    <source>
        <strain evidence="9">GS</strain>
    </source>
</reference>
<feature type="region of interest" description="Disordered" evidence="7">
    <location>
        <begin position="549"/>
        <end position="570"/>
    </location>
</feature>
<feature type="domain" description="Radical SAM core" evidence="8">
    <location>
        <begin position="289"/>
        <end position="567"/>
    </location>
</feature>
<comment type="cofactor">
    <cofactor evidence="6">
        <name>[4Fe-4S] cluster</name>
        <dbReference type="ChEBI" id="CHEBI:49883"/>
    </cofactor>
    <text evidence="6">Binds 1 [4Fe-4S] cluster. The cluster is coordinated with 3 cysteines and an exchangeable S-adenosyl-L-methionine.</text>
</comment>
<dbReference type="Proteomes" id="UP000316238">
    <property type="component" value="Unassembled WGS sequence"/>
</dbReference>
<dbReference type="EMBL" id="NQJD01000009">
    <property type="protein sequence ID" value="TAA75248.1"/>
    <property type="molecule type" value="Genomic_DNA"/>
</dbReference>
<comment type="caution">
    <text evidence="9">The sequence shown here is derived from an EMBL/GenBank/DDBJ whole genome shotgun (WGS) entry which is preliminary data.</text>
</comment>
<evidence type="ECO:0000313" key="10">
    <source>
        <dbReference type="Proteomes" id="UP000316238"/>
    </source>
</evidence>
<dbReference type="PANTHER" id="PTHR32331">
    <property type="entry name" value="UPF0313 PROTEIN YGIQ"/>
    <property type="match status" value="1"/>
</dbReference>
<gene>
    <name evidence="9" type="ORF">CDV28_10961</name>
</gene>
<keyword evidence="4 6" id="KW-0408">Iron</keyword>
<keyword evidence="3 6" id="KW-0479">Metal-binding</keyword>
<dbReference type="InterPro" id="IPR023404">
    <property type="entry name" value="rSAM_horseshoe"/>
</dbReference>
<dbReference type="Pfam" id="PF08497">
    <property type="entry name" value="Radical_SAM_N"/>
    <property type="match status" value="1"/>
</dbReference>
<evidence type="ECO:0000259" key="8">
    <source>
        <dbReference type="PROSITE" id="PS51918"/>
    </source>
</evidence>
<dbReference type="GO" id="GO:0005506">
    <property type="term" value="F:iron ion binding"/>
    <property type="evidence" value="ECO:0007669"/>
    <property type="project" value="UniProtKB-UniRule"/>
</dbReference>
<dbReference type="SFLD" id="SFLDS00029">
    <property type="entry name" value="Radical_SAM"/>
    <property type="match status" value="1"/>
</dbReference>
<keyword evidence="1 6" id="KW-0004">4Fe-4S</keyword>
<feature type="compositionally biased region" description="Basic and acidic residues" evidence="7">
    <location>
        <begin position="549"/>
        <end position="559"/>
    </location>
</feature>
<dbReference type="NCBIfam" id="TIGR03904">
    <property type="entry name" value="SAM_YgiQ"/>
    <property type="match status" value="1"/>
</dbReference>
<sequence>MFLPTTSQELQQLGWDRLDVILVSGDAYIDSPFIGIAVIGRVLEAAGFRVGIIAQPDLHSDDIRRLGEPRLFWGISGGCVDSMVANHTASGKRRKQDDYTPGGLNTRRPDRAVLAYANLIRAHFKQTCPLVLGGIEASLRRIAHYDCWANTVRRSILFDAKADYLLYGMAERSVVELASCLRDGQDPRRIRGLCYISKERPADYLELPAYSEVAGAERARRMAFTRMFRLFYENNDALTAQGLAQLHSDRWLIQNPPQPPLTQEELDRVHSLPYQLDLHPSHKQQGQVRALETIRFALITHRGCYGECNFCAIAVHQGRTVTCRSRQSILAEARRLTKHPAFKGRIHDVGGPTANMYGIECRKKLTKGCCPDRRCLFPDICKNMVVDHGEQLRLLEELRSLPGVKQAVVSSGIRYDLILADRKNGLSYLRQVVRHHVSGQMKVAPEHCQPHVLACMGKPGADSLLRFRELFTRLTKEEGLPQFLTYYIIAAHPGCAQADMLALKDFARKELKVLPKQVQIFTPTPSTWSTVMYWTGENPFTGQPCSVEKDARRRERQKEVLTGAGQEGGQ</sequence>
<name>A0A521G2L5_9BACT</name>
<accession>A0A521G2L5</accession>
<dbReference type="InterPro" id="IPR007197">
    <property type="entry name" value="rSAM"/>
</dbReference>
<dbReference type="SFLD" id="SFLDG01069">
    <property type="entry name" value="UPF0313"/>
    <property type="match status" value="1"/>
</dbReference>
<dbReference type="GO" id="GO:0003824">
    <property type="term" value="F:catalytic activity"/>
    <property type="evidence" value="ECO:0007669"/>
    <property type="project" value="InterPro"/>
</dbReference>
<feature type="binding site" evidence="6">
    <location>
        <position position="308"/>
    </location>
    <ligand>
        <name>[4Fe-4S] cluster</name>
        <dbReference type="ChEBI" id="CHEBI:49883"/>
        <note>4Fe-4S-S-AdoMet</note>
    </ligand>
</feature>
<dbReference type="InterPro" id="IPR013704">
    <property type="entry name" value="UPF0313_N"/>
</dbReference>
<organism evidence="9 10">
    <name type="scientific">Candidatus Electronema aureum</name>
    <dbReference type="NCBI Taxonomy" id="2005002"/>
    <lineage>
        <taxon>Bacteria</taxon>
        <taxon>Pseudomonadati</taxon>
        <taxon>Thermodesulfobacteriota</taxon>
        <taxon>Desulfobulbia</taxon>
        <taxon>Desulfobulbales</taxon>
        <taxon>Desulfobulbaceae</taxon>
        <taxon>Candidatus Electronema</taxon>
    </lineage>
</organism>
<evidence type="ECO:0000256" key="7">
    <source>
        <dbReference type="SAM" id="MobiDB-lite"/>
    </source>
</evidence>
<evidence type="ECO:0000313" key="9">
    <source>
        <dbReference type="EMBL" id="TAA75248.1"/>
    </source>
</evidence>
<keyword evidence="10" id="KW-1185">Reference proteome</keyword>
<dbReference type="InterPro" id="IPR058240">
    <property type="entry name" value="rSAM_sf"/>
</dbReference>
<dbReference type="SFLD" id="SFLDG01082">
    <property type="entry name" value="B12-binding_domain_containing"/>
    <property type="match status" value="1"/>
</dbReference>
<dbReference type="GO" id="GO:0051539">
    <property type="term" value="F:4 iron, 4 sulfur cluster binding"/>
    <property type="evidence" value="ECO:0007669"/>
    <property type="project" value="UniProtKB-KW"/>
</dbReference>
<comment type="similarity">
    <text evidence="6">Belongs to the UPF0313 family.</text>
</comment>